<feature type="region of interest" description="Disordered" evidence="1">
    <location>
        <begin position="405"/>
        <end position="427"/>
    </location>
</feature>
<feature type="region of interest" description="Disordered" evidence="1">
    <location>
        <begin position="344"/>
        <end position="368"/>
    </location>
</feature>
<reference evidence="3" key="1">
    <citation type="submission" date="2017-03" db="EMBL/GenBank/DDBJ databases">
        <title>Genomes of endolithic fungi from Antarctica.</title>
        <authorList>
            <person name="Coleine C."/>
            <person name="Masonjones S."/>
            <person name="Stajich J.E."/>
        </authorList>
    </citation>
    <scope>NUCLEOTIDE SEQUENCE [LARGE SCALE GENOMIC DNA]</scope>
    <source>
        <strain evidence="3">CCFEE 5527</strain>
    </source>
</reference>
<evidence type="ECO:0000313" key="2">
    <source>
        <dbReference type="EMBL" id="OQO02269.1"/>
    </source>
</evidence>
<evidence type="ECO:0000313" key="3">
    <source>
        <dbReference type="Proteomes" id="UP000192596"/>
    </source>
</evidence>
<comment type="caution">
    <text evidence="2">The sequence shown here is derived from an EMBL/GenBank/DDBJ whole genome shotgun (WGS) entry which is preliminary data.</text>
</comment>
<dbReference type="AlphaFoldDB" id="A0A1V8ST82"/>
<name>A0A1V8ST82_9PEZI</name>
<proteinExistence type="predicted"/>
<protein>
    <submittedName>
        <fullName evidence="2">Uncharacterized protein</fullName>
    </submittedName>
</protein>
<dbReference type="Proteomes" id="UP000192596">
    <property type="component" value="Unassembled WGS sequence"/>
</dbReference>
<gene>
    <name evidence="2" type="ORF">B0A48_11823</name>
</gene>
<organism evidence="2 3">
    <name type="scientific">Cryoendolithus antarcticus</name>
    <dbReference type="NCBI Taxonomy" id="1507870"/>
    <lineage>
        <taxon>Eukaryota</taxon>
        <taxon>Fungi</taxon>
        <taxon>Dikarya</taxon>
        <taxon>Ascomycota</taxon>
        <taxon>Pezizomycotina</taxon>
        <taxon>Dothideomycetes</taxon>
        <taxon>Dothideomycetidae</taxon>
        <taxon>Cladosporiales</taxon>
        <taxon>Cladosporiaceae</taxon>
        <taxon>Cryoendolithus</taxon>
    </lineage>
</organism>
<accession>A0A1V8ST82</accession>
<dbReference type="InParanoid" id="A0A1V8ST82"/>
<feature type="compositionally biased region" description="Basic and acidic residues" evidence="1">
    <location>
        <begin position="344"/>
        <end position="355"/>
    </location>
</feature>
<sequence length="668" mass="72561">MAYSTIDYTPVRGRAALDVLPTKEPAHLPPTHPQFILLQDGPRVSTYDFPPPPKRPAGLSKRASQLALKLARRLLNRPKLAKGLTDAERQARDADLVQSNVKRFARGEMGWETVQGLDGKIVDLTGPRYDNFARASPSCQDWESVLGADEKKVATVHVAPVNVVPVGVVLGKVAPEQYAPADAASKDREAEKRKKCLSTVLEARESVILDGLPLAAEKYPFPKEPATDLTVSSLGVLPVRYEDHLPVEQLAIDVKAAWHADDGAEPSRMKRILSLQSMRFAEKQAREREAREAPAEAKATLKVDQKRTVPKRRLKKSLSMQMQRFAGTTSLLRATREEAVAAESVAKDVADDPPKSADGGHAGPVSSSMRNVHYAEQRAAPPGIKIMVDPLTADHPSLRSYAFSNSVPPPIPEKSTARAGSSNNPLSVQRKSQSILLASLNSTRIAAKMHPLVIMPLLGLRVQSFAAVELPPLPPSKPATKASHIGTQINRDQLLSDATQARATILVSPPNMGEMSVGELWRSGKYKRHKFVAKNHKLEDHRYTLFPTFEPNTDFDGYDVDDIIGPDDGIVETGDDAAAQVELLATSGAHAIVEDNENLANAQEARIKLGMAAPARFELEGKLNRVAKGGAARCACLEYNAYEVVVDTKWTAIGVGKTGDGRWVVGFG</sequence>
<feature type="compositionally biased region" description="Polar residues" evidence="1">
    <location>
        <begin position="418"/>
        <end position="427"/>
    </location>
</feature>
<keyword evidence="3" id="KW-1185">Reference proteome</keyword>
<dbReference type="EMBL" id="NAJO01000028">
    <property type="protein sequence ID" value="OQO02269.1"/>
    <property type="molecule type" value="Genomic_DNA"/>
</dbReference>
<evidence type="ECO:0000256" key="1">
    <source>
        <dbReference type="SAM" id="MobiDB-lite"/>
    </source>
</evidence>